<dbReference type="PANTHER" id="PTHR12555:SF13">
    <property type="entry name" value="UBIQUITIN RECOGNITION FACTOR IN ER-ASSOCIATED DEGRADATION PROTEIN 1"/>
    <property type="match status" value="1"/>
</dbReference>
<feature type="domain" description="Ubiquitin fusion degradation protein UFD1 N-terminal subdomain 1" evidence="3">
    <location>
        <begin position="9"/>
        <end position="102"/>
    </location>
</feature>
<dbReference type="InterPro" id="IPR004854">
    <property type="entry name" value="Ufd1-like"/>
</dbReference>
<dbReference type="AlphaFoldDB" id="A0A6C0AKH6"/>
<evidence type="ECO:0000256" key="1">
    <source>
        <dbReference type="ARBA" id="ARBA00006043"/>
    </source>
</evidence>
<evidence type="ECO:0000313" key="5">
    <source>
        <dbReference type="EMBL" id="QHS80242.1"/>
    </source>
</evidence>
<dbReference type="Gene3D" id="2.40.40.50">
    <property type="entry name" value="Ubiquitin fusion degradation protein UFD1, N-terminal domain"/>
    <property type="match status" value="1"/>
</dbReference>
<keyword evidence="2" id="KW-0833">Ubl conjugation pathway</keyword>
<sequence length="238" mass="26991">MASLTREFKTKLMCFSLNCSDKTQSVKDQVKFSNKIFLPPNVLHEIKDQEFPMYFNLKNTDNQLSAVCAVQEFSSAPGVMFCPWRIMEMLGIVEGHYIELSLCFPPKGDYVKFRLHESAFAELSNPKVVLEKGINKHYPVLSKGETIAIEYLDKTWLIDVVETKPADVIQILNVDLNVDFDTPIDYVEPPPKLKSPEPVANVVFNNENKPLQRPNLEKFKKNNAFVPFSGKGNTLGST</sequence>
<dbReference type="GO" id="GO:0036503">
    <property type="term" value="P:ERAD pathway"/>
    <property type="evidence" value="ECO:0007669"/>
    <property type="project" value="TreeGrafter"/>
</dbReference>
<dbReference type="InterPro" id="IPR055417">
    <property type="entry name" value="UFD1_N1"/>
</dbReference>
<organism evidence="5">
    <name type="scientific">viral metagenome</name>
    <dbReference type="NCBI Taxonomy" id="1070528"/>
    <lineage>
        <taxon>unclassified sequences</taxon>
        <taxon>metagenomes</taxon>
        <taxon>organismal metagenomes</taxon>
    </lineage>
</organism>
<evidence type="ECO:0000259" key="4">
    <source>
        <dbReference type="Pfam" id="PF24842"/>
    </source>
</evidence>
<dbReference type="Gene3D" id="3.10.330.10">
    <property type="match status" value="1"/>
</dbReference>
<feature type="domain" description="Ubiquitin fusion degradation protein UFD1 N-terminal subdomain 2" evidence="4">
    <location>
        <begin position="107"/>
        <end position="183"/>
    </location>
</feature>
<dbReference type="GO" id="GO:0031593">
    <property type="term" value="F:polyubiquitin modification-dependent protein binding"/>
    <property type="evidence" value="ECO:0007669"/>
    <property type="project" value="TreeGrafter"/>
</dbReference>
<dbReference type="PANTHER" id="PTHR12555">
    <property type="entry name" value="UBIQUITIN FUSION DEGRADATON PROTEIN 1"/>
    <property type="match status" value="1"/>
</dbReference>
<comment type="similarity">
    <text evidence="1">Belongs to the UFD1 family.</text>
</comment>
<dbReference type="InterPro" id="IPR055418">
    <property type="entry name" value="UFD1_N2"/>
</dbReference>
<dbReference type="EMBL" id="MN740676">
    <property type="protein sequence ID" value="QHS80242.1"/>
    <property type="molecule type" value="Genomic_DNA"/>
</dbReference>
<protein>
    <submittedName>
        <fullName evidence="5">Uncharacterized protein</fullName>
    </submittedName>
</protein>
<evidence type="ECO:0000256" key="2">
    <source>
        <dbReference type="ARBA" id="ARBA00022786"/>
    </source>
</evidence>
<dbReference type="InterPro" id="IPR042299">
    <property type="entry name" value="Ufd1-like_Nn"/>
</dbReference>
<dbReference type="GO" id="GO:0034098">
    <property type="term" value="C:VCP-NPL4-UFD1 AAA ATPase complex"/>
    <property type="evidence" value="ECO:0007669"/>
    <property type="project" value="TreeGrafter"/>
</dbReference>
<accession>A0A6C0AKH6</accession>
<proteinExistence type="inferred from homology"/>
<dbReference type="Pfam" id="PF03152">
    <property type="entry name" value="UFD1_N1"/>
    <property type="match status" value="1"/>
</dbReference>
<dbReference type="Pfam" id="PF24842">
    <property type="entry name" value="UFD1_N2"/>
    <property type="match status" value="1"/>
</dbReference>
<dbReference type="GO" id="GO:0006511">
    <property type="term" value="P:ubiquitin-dependent protein catabolic process"/>
    <property type="evidence" value="ECO:0007669"/>
    <property type="project" value="InterPro"/>
</dbReference>
<evidence type="ECO:0000259" key="3">
    <source>
        <dbReference type="Pfam" id="PF03152"/>
    </source>
</evidence>
<reference evidence="5" key="1">
    <citation type="journal article" date="2020" name="Nature">
        <title>Giant virus diversity and host interactions through global metagenomics.</title>
        <authorList>
            <person name="Schulz F."/>
            <person name="Roux S."/>
            <person name="Paez-Espino D."/>
            <person name="Jungbluth S."/>
            <person name="Walsh D.A."/>
            <person name="Denef V.J."/>
            <person name="McMahon K.D."/>
            <person name="Konstantinidis K.T."/>
            <person name="Eloe-Fadrosh E.A."/>
            <person name="Kyrpides N.C."/>
            <person name="Woyke T."/>
        </authorList>
    </citation>
    <scope>NUCLEOTIDE SEQUENCE</scope>
    <source>
        <strain evidence="5">GVMAG-S-1039698-54</strain>
    </source>
</reference>
<name>A0A6C0AKH6_9ZZZZ</name>